<gene>
    <name evidence="2" type="ORF">PMAYCL1PPCAC_17742</name>
</gene>
<accession>A0AAN5I0M5</accession>
<feature type="region of interest" description="Disordered" evidence="1">
    <location>
        <begin position="79"/>
        <end position="112"/>
    </location>
</feature>
<protein>
    <submittedName>
        <fullName evidence="2">Uncharacterized protein</fullName>
    </submittedName>
</protein>
<proteinExistence type="predicted"/>
<dbReference type="AlphaFoldDB" id="A0AAN5I0M5"/>
<evidence type="ECO:0000256" key="1">
    <source>
        <dbReference type="SAM" id="MobiDB-lite"/>
    </source>
</evidence>
<dbReference type="EMBL" id="BTRK01000004">
    <property type="protein sequence ID" value="GMR47547.1"/>
    <property type="molecule type" value="Genomic_DNA"/>
</dbReference>
<sequence length="289" mass="32515">MATATSSFTSTGSEVSDIPKNPDYYLPPIVRSLGEDVVVNKVRLQCKAITDGRYLYTYTMDLAQDHPQGLRTERSIDMIDESSVGSRSVQSKKSHRNRKDSSSCNESTDYSVKSYQIRRPEPVIAPLPQTAISVQKPVAYSPKAKNVISLTDFTVRSGEHEDENTAEIRQEITVTFYLFGQTERGDYFRLRLFDAFPSKTSVRRVLKAFALATDHSFKDFVDHIYVLPGYGEHLKNATKWKKLPRDSVSQAISDLGFNTQPFSDEFVMIADLIGVHAMSPAVRRSIGKK</sequence>
<name>A0AAN5I0M5_9BILA</name>
<comment type="caution">
    <text evidence="2">The sequence shown here is derived from an EMBL/GenBank/DDBJ whole genome shotgun (WGS) entry which is preliminary data.</text>
</comment>
<feature type="region of interest" description="Disordered" evidence="1">
    <location>
        <begin position="1"/>
        <end position="21"/>
    </location>
</feature>
<reference evidence="3" key="1">
    <citation type="submission" date="2022-10" db="EMBL/GenBank/DDBJ databases">
        <title>Genome assembly of Pristionchus species.</title>
        <authorList>
            <person name="Yoshida K."/>
            <person name="Sommer R.J."/>
        </authorList>
    </citation>
    <scope>NUCLEOTIDE SEQUENCE [LARGE SCALE GENOMIC DNA]</scope>
    <source>
        <strain evidence="3">RS5460</strain>
    </source>
</reference>
<organism evidence="2 3">
    <name type="scientific">Pristionchus mayeri</name>
    <dbReference type="NCBI Taxonomy" id="1317129"/>
    <lineage>
        <taxon>Eukaryota</taxon>
        <taxon>Metazoa</taxon>
        <taxon>Ecdysozoa</taxon>
        <taxon>Nematoda</taxon>
        <taxon>Chromadorea</taxon>
        <taxon>Rhabditida</taxon>
        <taxon>Rhabditina</taxon>
        <taxon>Diplogasteromorpha</taxon>
        <taxon>Diplogasteroidea</taxon>
        <taxon>Neodiplogasteridae</taxon>
        <taxon>Pristionchus</taxon>
    </lineage>
</organism>
<feature type="compositionally biased region" description="Low complexity" evidence="1">
    <location>
        <begin position="1"/>
        <end position="13"/>
    </location>
</feature>
<keyword evidence="3" id="KW-1185">Reference proteome</keyword>
<dbReference type="Proteomes" id="UP001328107">
    <property type="component" value="Unassembled WGS sequence"/>
</dbReference>
<feature type="compositionally biased region" description="Polar residues" evidence="1">
    <location>
        <begin position="102"/>
        <end position="112"/>
    </location>
</feature>
<evidence type="ECO:0000313" key="3">
    <source>
        <dbReference type="Proteomes" id="UP001328107"/>
    </source>
</evidence>
<evidence type="ECO:0000313" key="2">
    <source>
        <dbReference type="EMBL" id="GMR47547.1"/>
    </source>
</evidence>